<evidence type="ECO:0000256" key="1">
    <source>
        <dbReference type="SAM" id="MobiDB-lite"/>
    </source>
</evidence>
<dbReference type="InterPro" id="IPR040721">
    <property type="entry name" value="DUF5520"/>
</dbReference>
<reference evidence="2" key="2">
    <citation type="submission" date="2025-09" db="UniProtKB">
        <authorList>
            <consortium name="Ensembl"/>
        </authorList>
    </citation>
    <scope>IDENTIFICATION</scope>
</reference>
<dbReference type="PANTHER" id="PTHR47509:SF1">
    <property type="entry name" value="RIKEN CDNA 4933402N03 GENE"/>
    <property type="match status" value="1"/>
</dbReference>
<reference evidence="2" key="1">
    <citation type="submission" date="2025-08" db="UniProtKB">
        <authorList>
            <consortium name="Ensembl"/>
        </authorList>
    </citation>
    <scope>IDENTIFICATION</scope>
</reference>
<feature type="region of interest" description="Disordered" evidence="1">
    <location>
        <begin position="183"/>
        <end position="230"/>
    </location>
</feature>
<dbReference type="Pfam" id="PF17658">
    <property type="entry name" value="DUF5520"/>
    <property type="match status" value="1"/>
</dbReference>
<dbReference type="AlphaFoldDB" id="A0A8C6HV16"/>
<dbReference type="PANTHER" id="PTHR47509">
    <property type="entry name" value="MCG1612"/>
    <property type="match status" value="1"/>
</dbReference>
<sequence>MIKEWENHFQQYKSQRCGYPKAQEGTPAEGEQNSRKPSRICSDSHPCVVQDFPHHKEDLCTPSPLGIWTAFYKSDPRIALGKYSPMEQEIQHLGGVHTRAARRFLVEKQYKEWRMLRELQKQSADYKRAVELGRDPSSYAVCGPPEKIWTAKVSVPAEEFQTPHREVTGIKKHIKRMQLARALENKQSSTDIGRLSPKTDKFSEEGEDDDTESNDKANRGEKGEAKFEPTNKREVTLNVAFKSEETKSCVVCHRNDRKTFLPVKRPERRITGLTNRNLFPITGFPGDLMLMNQDFVSKGIHPSDAIKIYWLPEEDLFKGRKQRPACCPH</sequence>
<protein>
    <submittedName>
        <fullName evidence="2">RIKEN cDNA 4933402N03 gene</fullName>
    </submittedName>
</protein>
<evidence type="ECO:0000313" key="2">
    <source>
        <dbReference type="Ensembl" id="ENSMSIP00000027248.1"/>
    </source>
</evidence>
<dbReference type="Proteomes" id="UP000694415">
    <property type="component" value="Unplaced"/>
</dbReference>
<feature type="compositionally biased region" description="Basic and acidic residues" evidence="1">
    <location>
        <begin position="213"/>
        <end position="230"/>
    </location>
</feature>
<keyword evidence="3" id="KW-1185">Reference proteome</keyword>
<feature type="region of interest" description="Disordered" evidence="1">
    <location>
        <begin position="16"/>
        <end position="40"/>
    </location>
</feature>
<dbReference type="Ensembl" id="ENSMSIT00000034356.1">
    <property type="protein sequence ID" value="ENSMSIP00000027248.1"/>
    <property type="gene ID" value="ENSMSIG00000023017.1"/>
</dbReference>
<organism evidence="2 3">
    <name type="scientific">Mus spicilegus</name>
    <name type="common">Mound-building mouse</name>
    <dbReference type="NCBI Taxonomy" id="10103"/>
    <lineage>
        <taxon>Eukaryota</taxon>
        <taxon>Metazoa</taxon>
        <taxon>Chordata</taxon>
        <taxon>Craniata</taxon>
        <taxon>Vertebrata</taxon>
        <taxon>Euteleostomi</taxon>
        <taxon>Mammalia</taxon>
        <taxon>Eutheria</taxon>
        <taxon>Euarchontoglires</taxon>
        <taxon>Glires</taxon>
        <taxon>Rodentia</taxon>
        <taxon>Myomorpha</taxon>
        <taxon>Muroidea</taxon>
        <taxon>Muridae</taxon>
        <taxon>Murinae</taxon>
        <taxon>Mus</taxon>
        <taxon>Mus</taxon>
    </lineage>
</organism>
<dbReference type="GeneTree" id="ENSGT00390000005511"/>
<proteinExistence type="predicted"/>
<accession>A0A8C6HV16</accession>
<evidence type="ECO:0000313" key="3">
    <source>
        <dbReference type="Proteomes" id="UP000694415"/>
    </source>
</evidence>
<name>A0A8C6HV16_MUSSI</name>